<reference evidence="1" key="2">
    <citation type="journal article" date="2022" name="Microbiol. Resour. Announc.">
        <title>Metagenome Sequencing to Explore Phylogenomics of Terrestrial Cyanobacteria.</title>
        <authorList>
            <person name="Ward R.D."/>
            <person name="Stajich J.E."/>
            <person name="Johansen J.R."/>
            <person name="Huntemann M."/>
            <person name="Clum A."/>
            <person name="Foster B."/>
            <person name="Foster B."/>
            <person name="Roux S."/>
            <person name="Palaniappan K."/>
            <person name="Varghese N."/>
            <person name="Mukherjee S."/>
            <person name="Reddy T.B.K."/>
            <person name="Daum C."/>
            <person name="Copeland A."/>
            <person name="Chen I.A."/>
            <person name="Ivanova N.N."/>
            <person name="Kyrpides N.C."/>
            <person name="Shapiro N."/>
            <person name="Eloe-Fadrosh E.A."/>
            <person name="Pietrasiak N."/>
        </authorList>
    </citation>
    <scope>NUCLEOTIDE SEQUENCE</scope>
    <source>
        <strain evidence="1">JT2-VF2</strain>
    </source>
</reference>
<dbReference type="EMBL" id="JAHHHN010000066">
    <property type="protein sequence ID" value="MBW4566212.1"/>
    <property type="molecule type" value="Genomic_DNA"/>
</dbReference>
<accession>A0A951Q6H1</accession>
<proteinExistence type="predicted"/>
<dbReference type="Proteomes" id="UP000715781">
    <property type="component" value="Unassembled WGS sequence"/>
</dbReference>
<dbReference type="AlphaFoldDB" id="A0A951Q6H1"/>
<evidence type="ECO:0000313" key="2">
    <source>
        <dbReference type="Proteomes" id="UP000715781"/>
    </source>
</evidence>
<name>A0A951Q6H1_9NOST</name>
<organism evidence="1 2">
    <name type="scientific">Mojavia pulchra JT2-VF2</name>
    <dbReference type="NCBI Taxonomy" id="287848"/>
    <lineage>
        <taxon>Bacteria</taxon>
        <taxon>Bacillati</taxon>
        <taxon>Cyanobacteriota</taxon>
        <taxon>Cyanophyceae</taxon>
        <taxon>Nostocales</taxon>
        <taxon>Nostocaceae</taxon>
    </lineage>
</organism>
<comment type="caution">
    <text evidence="1">The sequence shown here is derived from an EMBL/GenBank/DDBJ whole genome shotgun (WGS) entry which is preliminary data.</text>
</comment>
<reference evidence="1" key="1">
    <citation type="submission" date="2021-05" db="EMBL/GenBank/DDBJ databases">
        <authorList>
            <person name="Pietrasiak N."/>
            <person name="Ward R."/>
            <person name="Stajich J.E."/>
            <person name="Kurbessoian T."/>
        </authorList>
    </citation>
    <scope>NUCLEOTIDE SEQUENCE</scope>
    <source>
        <strain evidence="1">JT2-VF2</strain>
    </source>
</reference>
<evidence type="ECO:0000313" key="1">
    <source>
        <dbReference type="EMBL" id="MBW4566212.1"/>
    </source>
</evidence>
<protein>
    <submittedName>
        <fullName evidence="1">Uncharacterized protein</fullName>
    </submittedName>
</protein>
<gene>
    <name evidence="1" type="ORF">KME32_35115</name>
</gene>
<sequence length="78" mass="8767">MRANAVAVARSGLTDGKSFELQMSKLAIATAPQNKSEFVFAQLYVTSTQQHVSPTKPTIYLWGFYQLWDISVRMGRIN</sequence>